<dbReference type="InterPro" id="IPR039349">
    <property type="entry name" value="PRIN2"/>
</dbReference>
<keyword evidence="2" id="KW-1185">Reference proteome</keyword>
<evidence type="ECO:0000313" key="1">
    <source>
        <dbReference type="EMBL" id="KZV26484.1"/>
    </source>
</evidence>
<organism evidence="1 2">
    <name type="scientific">Dorcoceras hygrometricum</name>
    <dbReference type="NCBI Taxonomy" id="472368"/>
    <lineage>
        <taxon>Eukaryota</taxon>
        <taxon>Viridiplantae</taxon>
        <taxon>Streptophyta</taxon>
        <taxon>Embryophyta</taxon>
        <taxon>Tracheophyta</taxon>
        <taxon>Spermatophyta</taxon>
        <taxon>Magnoliopsida</taxon>
        <taxon>eudicotyledons</taxon>
        <taxon>Gunneridae</taxon>
        <taxon>Pentapetalae</taxon>
        <taxon>asterids</taxon>
        <taxon>lamiids</taxon>
        <taxon>Lamiales</taxon>
        <taxon>Gesneriaceae</taxon>
        <taxon>Didymocarpoideae</taxon>
        <taxon>Trichosporeae</taxon>
        <taxon>Loxocarpinae</taxon>
        <taxon>Dorcoceras</taxon>
    </lineage>
</organism>
<dbReference type="EMBL" id="KV011224">
    <property type="protein sequence ID" value="KZV26484.1"/>
    <property type="molecule type" value="Genomic_DNA"/>
</dbReference>
<protein>
    <submittedName>
        <fullName evidence="1">Uncharacterized protein</fullName>
    </submittedName>
</protein>
<dbReference type="PANTHER" id="PTHR35987:SF3">
    <property type="entry name" value="PROTEIN PLASTID REDOX INSENSITIVE 2-LIKE ISOFORM X1"/>
    <property type="match status" value="1"/>
</dbReference>
<dbReference type="OrthoDB" id="1924990at2759"/>
<dbReference type="AlphaFoldDB" id="A0A2Z7AX91"/>
<dbReference type="Proteomes" id="UP000250235">
    <property type="component" value="Unassembled WGS sequence"/>
</dbReference>
<gene>
    <name evidence="1" type="ORF">F511_12156</name>
</gene>
<reference evidence="1 2" key="1">
    <citation type="journal article" date="2015" name="Proc. Natl. Acad. Sci. U.S.A.">
        <title>The resurrection genome of Boea hygrometrica: A blueprint for survival of dehydration.</title>
        <authorList>
            <person name="Xiao L."/>
            <person name="Yang G."/>
            <person name="Zhang L."/>
            <person name="Yang X."/>
            <person name="Zhao S."/>
            <person name="Ji Z."/>
            <person name="Zhou Q."/>
            <person name="Hu M."/>
            <person name="Wang Y."/>
            <person name="Chen M."/>
            <person name="Xu Y."/>
            <person name="Jin H."/>
            <person name="Xiao X."/>
            <person name="Hu G."/>
            <person name="Bao F."/>
            <person name="Hu Y."/>
            <person name="Wan P."/>
            <person name="Li L."/>
            <person name="Deng X."/>
            <person name="Kuang T."/>
            <person name="Xiang C."/>
            <person name="Zhu J.K."/>
            <person name="Oliver M.J."/>
            <person name="He Y."/>
        </authorList>
    </citation>
    <scope>NUCLEOTIDE SEQUENCE [LARGE SCALE GENOMIC DNA]</scope>
    <source>
        <strain evidence="2">cv. XS01</strain>
    </source>
</reference>
<dbReference type="PANTHER" id="PTHR35987">
    <property type="entry name" value="PROTEIN PLASTID REDOX INSENSITIVE 2, CHLOROPLASTIC-RELATED"/>
    <property type="match status" value="1"/>
</dbReference>
<accession>A0A2Z7AX91</accession>
<sequence length="134" mass="14763">MVSFCNTVLCAPTAAPAAIPASGRAILRYSFLIRCKPQLSCRADYYLCAKKASAAEAYVYPDPDPVFAASETRKFKAELLIALSKDEGTFGYDLPRVVDVCAEVIGILSLSLFIWYRIPVVYVGDWLGREMLVV</sequence>
<proteinExistence type="predicted"/>
<name>A0A2Z7AX91_9LAMI</name>
<dbReference type="GO" id="GO:0010468">
    <property type="term" value="P:regulation of gene expression"/>
    <property type="evidence" value="ECO:0007669"/>
    <property type="project" value="InterPro"/>
</dbReference>
<evidence type="ECO:0000313" key="2">
    <source>
        <dbReference type="Proteomes" id="UP000250235"/>
    </source>
</evidence>